<dbReference type="SUPFAM" id="SSF55174">
    <property type="entry name" value="Alpha-L RNA-binding motif"/>
    <property type="match status" value="1"/>
</dbReference>
<evidence type="ECO:0000313" key="3">
    <source>
        <dbReference type="Proteomes" id="UP000195321"/>
    </source>
</evidence>
<gene>
    <name evidence="2" type="ORF">BW425_17215</name>
</gene>
<evidence type="ECO:0000256" key="1">
    <source>
        <dbReference type="PROSITE-ProRule" id="PRU00182"/>
    </source>
</evidence>
<dbReference type="CDD" id="cd00165">
    <property type="entry name" value="S4"/>
    <property type="match status" value="1"/>
</dbReference>
<dbReference type="EMBL" id="MWPX01000020">
    <property type="protein sequence ID" value="OUM47699.1"/>
    <property type="molecule type" value="Genomic_DNA"/>
</dbReference>
<dbReference type="PROSITE" id="PS50889">
    <property type="entry name" value="S4"/>
    <property type="match status" value="1"/>
</dbReference>
<evidence type="ECO:0000313" key="2">
    <source>
        <dbReference type="EMBL" id="OUM47699.1"/>
    </source>
</evidence>
<protein>
    <submittedName>
        <fullName evidence="2">Cytoplasmic protein</fullName>
    </submittedName>
</protein>
<dbReference type="InterPro" id="IPR036986">
    <property type="entry name" value="S4_RNA-bd_sf"/>
</dbReference>
<dbReference type="RefSeq" id="WP_016132175.1">
    <property type="nucleotide sequence ID" value="NZ_CP189809.1"/>
</dbReference>
<proteinExistence type="predicted"/>
<keyword evidence="1" id="KW-0694">RNA-binding</keyword>
<dbReference type="Proteomes" id="UP000195321">
    <property type="component" value="Unassembled WGS sequence"/>
</dbReference>
<reference evidence="2 3" key="1">
    <citation type="submission" date="2017-02" db="EMBL/GenBank/DDBJ databases">
        <title>Bacillus pseudomycoides isolate FSL K6-0042.</title>
        <authorList>
            <person name="Kovac J."/>
        </authorList>
    </citation>
    <scope>NUCLEOTIDE SEQUENCE [LARGE SCALE GENOMIC DNA]</scope>
    <source>
        <strain evidence="2 3">FSL K6-0042</strain>
    </source>
</reference>
<dbReference type="Gene3D" id="3.10.290.10">
    <property type="entry name" value="RNA-binding S4 domain"/>
    <property type="match status" value="1"/>
</dbReference>
<accession>A0A1Y3MBA1</accession>
<dbReference type="AlphaFoldDB" id="A0A1Y3MBA1"/>
<organism evidence="2 3">
    <name type="scientific">Bacillus pseudomycoides</name>
    <dbReference type="NCBI Taxonomy" id="64104"/>
    <lineage>
        <taxon>Bacteria</taxon>
        <taxon>Bacillati</taxon>
        <taxon>Bacillota</taxon>
        <taxon>Bacilli</taxon>
        <taxon>Bacillales</taxon>
        <taxon>Bacillaceae</taxon>
        <taxon>Bacillus</taxon>
        <taxon>Bacillus cereus group</taxon>
    </lineage>
</organism>
<sequence length="166" mass="19188">MQKVQLSWNLYENEFETTVEKHCKNCGHTTLFTDINVRRHNANGKNIYRFAIYKCSKGHTWNKKLHIYKSFSDHVETIDVFQKEQGEMITTISIMQYKEAGTTELTIVLETVLGSHRMDKALAAYISDWSRTTIVDRMKNGHIQLNGQQMKPNTTLSEGDLISICL</sequence>
<name>A0A1Y3MBA1_9BACI</name>
<comment type="caution">
    <text evidence="2">The sequence shown here is derived from an EMBL/GenBank/DDBJ whole genome shotgun (WGS) entry which is preliminary data.</text>
</comment>
<dbReference type="GO" id="GO:0003723">
    <property type="term" value="F:RNA binding"/>
    <property type="evidence" value="ECO:0007669"/>
    <property type="project" value="UniProtKB-KW"/>
</dbReference>